<proteinExistence type="predicted"/>
<dbReference type="Pfam" id="PF01494">
    <property type="entry name" value="FAD_binding_3"/>
    <property type="match status" value="1"/>
</dbReference>
<dbReference type="Proteomes" id="UP000240971">
    <property type="component" value="Unassembled WGS sequence"/>
</dbReference>
<organism evidence="2 3">
    <name type="scientific">Chitinophaga niastensis</name>
    <dbReference type="NCBI Taxonomy" id="536980"/>
    <lineage>
        <taxon>Bacteria</taxon>
        <taxon>Pseudomonadati</taxon>
        <taxon>Bacteroidota</taxon>
        <taxon>Chitinophagia</taxon>
        <taxon>Chitinophagales</taxon>
        <taxon>Chitinophagaceae</taxon>
        <taxon>Chitinophaga</taxon>
    </lineage>
</organism>
<accession>A0A2P8H921</accession>
<protein>
    <submittedName>
        <fullName evidence="2">Flavin-dependent dehydrogenase</fullName>
    </submittedName>
</protein>
<dbReference type="Gene3D" id="3.50.50.60">
    <property type="entry name" value="FAD/NAD(P)-binding domain"/>
    <property type="match status" value="1"/>
</dbReference>
<evidence type="ECO:0000313" key="2">
    <source>
        <dbReference type="EMBL" id="PSL42691.1"/>
    </source>
</evidence>
<dbReference type="PANTHER" id="PTHR43747">
    <property type="entry name" value="FAD-BINDING PROTEIN"/>
    <property type="match status" value="1"/>
</dbReference>
<sequence length="361" mass="40444">MYHIPVLIAGGGAAGAATALSLGKRGIPCMIVETALQPQMKIGETIPPHITPLLQKLGLMELLQTQAHLPCYGNRFVWGQAMPVDKIFLFYIYREGWHLDRRSFEAQLHSRVTDAGIQYLQGWRFSDCRQDTGKWQITIKNAIGEEQYLHCDFMVDATGKKSRIAKMLGVSRHNTDRLTGVSVCYSGCTNVPQYTYIEAVQQGWWYAAPLSGSRLIVSYMTDADLLSPTMLRPADYLAAAKQTTLLKPLLIDSLISSTTATTVHTAATGYLQERYGHNWLAVGDAAFAYDPVSSYGISSALECGYYAGHAIADTLAGKKDALPAYDWLISQAFSAYKEMHRHQYQLEKRWQQEVFWKRRIS</sequence>
<dbReference type="InterPro" id="IPR002938">
    <property type="entry name" value="FAD-bd"/>
</dbReference>
<feature type="domain" description="FAD-binding" evidence="1">
    <location>
        <begin position="4"/>
        <end position="319"/>
    </location>
</feature>
<dbReference type="SUPFAM" id="SSF51905">
    <property type="entry name" value="FAD/NAD(P)-binding domain"/>
    <property type="match status" value="1"/>
</dbReference>
<reference evidence="2 3" key="1">
    <citation type="submission" date="2018-03" db="EMBL/GenBank/DDBJ databases">
        <title>Genomic Encyclopedia of Archaeal and Bacterial Type Strains, Phase II (KMG-II): from individual species to whole genera.</title>
        <authorList>
            <person name="Goeker M."/>
        </authorList>
    </citation>
    <scope>NUCLEOTIDE SEQUENCE [LARGE SCALE GENOMIC DNA]</scope>
    <source>
        <strain evidence="2 3">DSM 24859</strain>
    </source>
</reference>
<dbReference type="RefSeq" id="WP_106531425.1">
    <property type="nucleotide sequence ID" value="NZ_PYAW01000011.1"/>
</dbReference>
<dbReference type="GO" id="GO:0071949">
    <property type="term" value="F:FAD binding"/>
    <property type="evidence" value="ECO:0007669"/>
    <property type="project" value="InterPro"/>
</dbReference>
<name>A0A2P8H921_CHINA</name>
<dbReference type="OrthoDB" id="9806565at2"/>
<dbReference type="PRINTS" id="PR00420">
    <property type="entry name" value="RNGMNOXGNASE"/>
</dbReference>
<dbReference type="PANTHER" id="PTHR43747:SF1">
    <property type="entry name" value="SLR1998 PROTEIN"/>
    <property type="match status" value="1"/>
</dbReference>
<evidence type="ECO:0000259" key="1">
    <source>
        <dbReference type="Pfam" id="PF01494"/>
    </source>
</evidence>
<evidence type="ECO:0000313" key="3">
    <source>
        <dbReference type="Proteomes" id="UP000240971"/>
    </source>
</evidence>
<dbReference type="AlphaFoldDB" id="A0A2P8H921"/>
<dbReference type="Gene3D" id="3.30.9.100">
    <property type="match status" value="1"/>
</dbReference>
<dbReference type="InterPro" id="IPR036188">
    <property type="entry name" value="FAD/NAD-bd_sf"/>
</dbReference>
<gene>
    <name evidence="2" type="ORF">CLV51_11177</name>
</gene>
<comment type="caution">
    <text evidence="2">The sequence shown here is derived from an EMBL/GenBank/DDBJ whole genome shotgun (WGS) entry which is preliminary data.</text>
</comment>
<keyword evidence="3" id="KW-1185">Reference proteome</keyword>
<dbReference type="InterPro" id="IPR050816">
    <property type="entry name" value="Flavin-dep_Halogenase_NPB"/>
</dbReference>
<dbReference type="EMBL" id="PYAW01000011">
    <property type="protein sequence ID" value="PSL42691.1"/>
    <property type="molecule type" value="Genomic_DNA"/>
</dbReference>